<comment type="similarity">
    <text evidence="2">Belongs to the Tom22 family.</text>
</comment>
<comment type="subcellular location">
    <subcellularLocation>
        <location evidence="1">Mitochondrion outer membrane</location>
        <topology evidence="1">Single-pass membrane protein</topology>
    </subcellularLocation>
</comment>
<evidence type="ECO:0000313" key="15">
    <source>
        <dbReference type="EnsemblMetazoa" id="GPPI035615-PA"/>
    </source>
</evidence>
<sequence>MPNTDSEVEYLENTVHYQDPDRERGGGKHGGTRTRKAEAEENFDDEPDETISERLWGLAEMFPEPLREFTCALVCLTTRGVRSIYRFSCSASWIFFTTSIILFAPVIFETERAQMEEIQKQEQKQVLLGPGSAMTEANVEIKSRTNPNQRIGVSKLGLAPPKLDSLRYLRYIKHPQLLVHDMIVAQKGSIGEKYDFTLLLLLFCHVLWDIIKRKTSDPE</sequence>
<organism evidence="15 16">
    <name type="scientific">Glossina palpalis gambiensis</name>
    <dbReference type="NCBI Taxonomy" id="67801"/>
    <lineage>
        <taxon>Eukaryota</taxon>
        <taxon>Metazoa</taxon>
        <taxon>Ecdysozoa</taxon>
        <taxon>Arthropoda</taxon>
        <taxon>Hexapoda</taxon>
        <taxon>Insecta</taxon>
        <taxon>Pterygota</taxon>
        <taxon>Neoptera</taxon>
        <taxon>Endopterygota</taxon>
        <taxon>Diptera</taxon>
        <taxon>Brachycera</taxon>
        <taxon>Muscomorpha</taxon>
        <taxon>Hippoboscoidea</taxon>
        <taxon>Glossinidae</taxon>
        <taxon>Glossina</taxon>
    </lineage>
</organism>
<keyword evidence="9" id="KW-0811">Translocation</keyword>
<dbReference type="Pfam" id="PF04281">
    <property type="entry name" value="Tom22"/>
    <property type="match status" value="1"/>
</dbReference>
<evidence type="ECO:0000256" key="13">
    <source>
        <dbReference type="SAM" id="MobiDB-lite"/>
    </source>
</evidence>
<evidence type="ECO:0000313" key="16">
    <source>
        <dbReference type="Proteomes" id="UP000092460"/>
    </source>
</evidence>
<keyword evidence="12" id="KW-0675">Receptor</keyword>
<feature type="region of interest" description="Disordered" evidence="13">
    <location>
        <begin position="13"/>
        <end position="46"/>
    </location>
</feature>
<dbReference type="EnsemblMetazoa" id="GPPI035615-RA">
    <property type="protein sequence ID" value="GPPI035615-PA"/>
    <property type="gene ID" value="GPPI035615"/>
</dbReference>
<keyword evidence="7" id="KW-0653">Protein transport</keyword>
<dbReference type="GO" id="GO:0006886">
    <property type="term" value="P:intracellular protein transport"/>
    <property type="evidence" value="ECO:0007669"/>
    <property type="project" value="InterPro"/>
</dbReference>
<keyword evidence="8 14" id="KW-1133">Transmembrane helix</keyword>
<evidence type="ECO:0000256" key="14">
    <source>
        <dbReference type="SAM" id="Phobius"/>
    </source>
</evidence>
<evidence type="ECO:0000256" key="3">
    <source>
        <dbReference type="ARBA" id="ARBA00016229"/>
    </source>
</evidence>
<dbReference type="EMBL" id="JXJN01017392">
    <property type="status" value="NOT_ANNOTATED_CDS"/>
    <property type="molecule type" value="Genomic_DNA"/>
</dbReference>
<dbReference type="STRING" id="67801.A0A1B0BNG9"/>
<evidence type="ECO:0000256" key="7">
    <source>
        <dbReference type="ARBA" id="ARBA00022927"/>
    </source>
</evidence>
<reference evidence="15" key="2">
    <citation type="submission" date="2020-05" db="UniProtKB">
        <authorList>
            <consortium name="EnsemblMetazoa"/>
        </authorList>
    </citation>
    <scope>IDENTIFICATION</scope>
    <source>
        <strain evidence="15">IAEA</strain>
    </source>
</reference>
<evidence type="ECO:0000256" key="6">
    <source>
        <dbReference type="ARBA" id="ARBA00022787"/>
    </source>
</evidence>
<dbReference type="PANTHER" id="PTHR12504:SF0">
    <property type="entry name" value="MITOCHONDRIAL IMPORT RECEPTOR SUBUNIT TOM22 HOMOLOG"/>
    <property type="match status" value="1"/>
</dbReference>
<dbReference type="InterPro" id="IPR005683">
    <property type="entry name" value="Tom22"/>
</dbReference>
<keyword evidence="10" id="KW-0496">Mitochondrion</keyword>
<dbReference type="Proteomes" id="UP000092460">
    <property type="component" value="Unassembled WGS sequence"/>
</dbReference>
<accession>A0A1B0BNG9</accession>
<feature type="transmembrane region" description="Helical" evidence="14">
    <location>
        <begin position="87"/>
        <end position="108"/>
    </location>
</feature>
<keyword evidence="11 14" id="KW-0472">Membrane</keyword>
<keyword evidence="5 14" id="KW-0812">Transmembrane</keyword>
<dbReference type="GO" id="GO:0005741">
    <property type="term" value="C:mitochondrial outer membrane"/>
    <property type="evidence" value="ECO:0007669"/>
    <property type="project" value="UniProtKB-SubCell"/>
</dbReference>
<dbReference type="PANTHER" id="PTHR12504">
    <property type="entry name" value="MITOCHONDRIAL IMPORT RECEPTOR SUBUNIT TOM22"/>
    <property type="match status" value="1"/>
</dbReference>
<evidence type="ECO:0000256" key="1">
    <source>
        <dbReference type="ARBA" id="ARBA00004572"/>
    </source>
</evidence>
<dbReference type="VEuPathDB" id="VectorBase:GPPI035615"/>
<evidence type="ECO:0000256" key="5">
    <source>
        <dbReference type="ARBA" id="ARBA00022692"/>
    </source>
</evidence>
<evidence type="ECO:0000256" key="2">
    <source>
        <dbReference type="ARBA" id="ARBA00009874"/>
    </source>
</evidence>
<evidence type="ECO:0000256" key="12">
    <source>
        <dbReference type="ARBA" id="ARBA00023170"/>
    </source>
</evidence>
<reference evidence="16" key="1">
    <citation type="submission" date="2015-01" db="EMBL/GenBank/DDBJ databases">
        <authorList>
            <person name="Aksoy S."/>
            <person name="Warren W."/>
            <person name="Wilson R.K."/>
        </authorList>
    </citation>
    <scope>NUCLEOTIDE SEQUENCE [LARGE SCALE GENOMIC DNA]</scope>
    <source>
        <strain evidence="16">IAEA</strain>
    </source>
</reference>
<proteinExistence type="inferred from homology"/>
<keyword evidence="4" id="KW-0813">Transport</keyword>
<keyword evidence="16" id="KW-1185">Reference proteome</keyword>
<dbReference type="EMBL" id="JXJN01017393">
    <property type="status" value="NOT_ANNOTATED_CDS"/>
    <property type="molecule type" value="Genomic_DNA"/>
</dbReference>
<evidence type="ECO:0000256" key="4">
    <source>
        <dbReference type="ARBA" id="ARBA00022448"/>
    </source>
</evidence>
<evidence type="ECO:0000256" key="10">
    <source>
        <dbReference type="ARBA" id="ARBA00023128"/>
    </source>
</evidence>
<evidence type="ECO:0000256" key="11">
    <source>
        <dbReference type="ARBA" id="ARBA00023136"/>
    </source>
</evidence>
<dbReference type="CDD" id="cd22884">
    <property type="entry name" value="TOM22"/>
    <property type="match status" value="1"/>
</dbReference>
<protein>
    <recommendedName>
        <fullName evidence="3">Mitochondrial import receptor subunit TOM22 homolog</fullName>
    </recommendedName>
</protein>
<dbReference type="AlphaFoldDB" id="A0A1B0BNG9"/>
<keyword evidence="6" id="KW-1000">Mitochondrion outer membrane</keyword>
<evidence type="ECO:0000256" key="8">
    <source>
        <dbReference type="ARBA" id="ARBA00022989"/>
    </source>
</evidence>
<name>A0A1B0BNG9_9MUSC</name>
<evidence type="ECO:0000256" key="9">
    <source>
        <dbReference type="ARBA" id="ARBA00023010"/>
    </source>
</evidence>